<evidence type="ECO:0000313" key="3">
    <source>
        <dbReference type="Proteomes" id="UP000887226"/>
    </source>
</evidence>
<dbReference type="InterPro" id="IPR048273">
    <property type="entry name" value="Luciferase"/>
</dbReference>
<dbReference type="PANTHER" id="PTHR38695:SF1">
    <property type="entry name" value="AMINO ACID PERMEASE_ SLC12A DOMAIN-CONTAINING PROTEIN"/>
    <property type="match status" value="1"/>
</dbReference>
<evidence type="ECO:0000313" key="2">
    <source>
        <dbReference type="EMBL" id="KAG9240657.1"/>
    </source>
</evidence>
<protein>
    <recommendedName>
        <fullName evidence="1">Luciferase domain-containing protein</fullName>
    </recommendedName>
</protein>
<proteinExistence type="predicted"/>
<reference evidence="2" key="1">
    <citation type="journal article" date="2021" name="IMA Fungus">
        <title>Genomic characterization of three marine fungi, including Emericellopsis atlantica sp. nov. with signatures of a generalist lifestyle and marine biomass degradation.</title>
        <authorList>
            <person name="Hagestad O.C."/>
            <person name="Hou L."/>
            <person name="Andersen J.H."/>
            <person name="Hansen E.H."/>
            <person name="Altermark B."/>
            <person name="Li C."/>
            <person name="Kuhnert E."/>
            <person name="Cox R.J."/>
            <person name="Crous P.W."/>
            <person name="Spatafora J.W."/>
            <person name="Lail K."/>
            <person name="Amirebrahimi M."/>
            <person name="Lipzen A."/>
            <person name="Pangilinan J."/>
            <person name="Andreopoulos W."/>
            <person name="Hayes R.D."/>
            <person name="Ng V."/>
            <person name="Grigoriev I.V."/>
            <person name="Jackson S.A."/>
            <person name="Sutton T.D.S."/>
            <person name="Dobson A.D.W."/>
            <person name="Rama T."/>
        </authorList>
    </citation>
    <scope>NUCLEOTIDE SEQUENCE</scope>
    <source>
        <strain evidence="2">TRa3180A</strain>
    </source>
</reference>
<dbReference type="Pfam" id="PF17648">
    <property type="entry name" value="Luciferase"/>
    <property type="match status" value="1"/>
</dbReference>
<name>A0A9P8CBJ1_9HELO</name>
<dbReference type="AlphaFoldDB" id="A0A9P8CBJ1"/>
<dbReference type="OrthoDB" id="5358398at2759"/>
<sequence length="225" mass="24910">MLADYHAWLKVADTALPKNIFGYILQLCLSPLRSKPFDITSYDKPKEIAKCGDSGKLSFLPATFPERAGPRPTILKYMAPNRQTSQLTDDGMHKLVAEAIHELATNHAKHVKVATSVLEKSGDALILNDNITTAHTIAKKMRREIAHVHAGLGSGEFSIHLALSPQDCKKVIEGQWGERMTLSGTLMPQEYLLVYTPRTNEEVVVVKEIVEAAIKFMTGGLEFIE</sequence>
<organism evidence="2 3">
    <name type="scientific">Calycina marina</name>
    <dbReference type="NCBI Taxonomy" id="1763456"/>
    <lineage>
        <taxon>Eukaryota</taxon>
        <taxon>Fungi</taxon>
        <taxon>Dikarya</taxon>
        <taxon>Ascomycota</taxon>
        <taxon>Pezizomycotina</taxon>
        <taxon>Leotiomycetes</taxon>
        <taxon>Helotiales</taxon>
        <taxon>Pezizellaceae</taxon>
        <taxon>Calycina</taxon>
    </lineage>
</organism>
<accession>A0A9P8CBJ1</accession>
<evidence type="ECO:0000259" key="1">
    <source>
        <dbReference type="Pfam" id="PF17648"/>
    </source>
</evidence>
<gene>
    <name evidence="2" type="ORF">BJ878DRAFT_525010</name>
</gene>
<dbReference type="Proteomes" id="UP000887226">
    <property type="component" value="Unassembled WGS sequence"/>
</dbReference>
<dbReference type="EMBL" id="MU254379">
    <property type="protein sequence ID" value="KAG9240657.1"/>
    <property type="molecule type" value="Genomic_DNA"/>
</dbReference>
<feature type="domain" description="Luciferase" evidence="1">
    <location>
        <begin position="142"/>
        <end position="213"/>
    </location>
</feature>
<dbReference type="InterPro" id="IPR040841">
    <property type="entry name" value="Luciferase_dom"/>
</dbReference>
<comment type="caution">
    <text evidence="2">The sequence shown here is derived from an EMBL/GenBank/DDBJ whole genome shotgun (WGS) entry which is preliminary data.</text>
</comment>
<dbReference type="PANTHER" id="PTHR38695">
    <property type="entry name" value="AMINO ACID PERMEASE_ SLC12A DOMAIN-CONTAINING PROTEIN"/>
    <property type="match status" value="1"/>
</dbReference>
<keyword evidence="3" id="KW-1185">Reference proteome</keyword>